<evidence type="ECO:0000313" key="2">
    <source>
        <dbReference type="EMBL" id="ANZ77292.1"/>
    </source>
</evidence>
<dbReference type="Gene3D" id="1.20.58.1970">
    <property type="match status" value="1"/>
</dbReference>
<proteinExistence type="predicted"/>
<dbReference type="InterPro" id="IPR009976">
    <property type="entry name" value="Sec10-like"/>
</dbReference>
<feature type="domain" description="Exocyst complex component Sec10-like alpha-helical bundle" evidence="1">
    <location>
        <begin position="497"/>
        <end position="912"/>
    </location>
</feature>
<keyword evidence="3" id="KW-1185">Reference proteome</keyword>
<sequence>MADLLSGSLVGNSDVLMLHSTQALNRIPLIVIKLVSRNLPDIKDVLNFSVINKQVHNLVMKDEVLWINFLKRIGIWKNGKVESSEIENDLLLSIKISVGNPSLAYRQFKVCYTTYKPIVQDLLVTHYDNIQNSSILQKIISPKDQALLLNGLGKFVLYFKNVNFQLYQKLQIRLNSIVEMFTSSLLKEIDHHFSNETYEECHTLIESLHILGEPAFDMTIKNADHVDNMELILEFFINKFADDYSILYEVKENDIFLNVTGTSLQNERGVVKGYQLQFVKLDEVFEKLMVIFDREFTILERIFRPDIDGEISEVPIVLKLVETFLNNYLIGRFADELVTRAKEIDESDIIESSQQVQQKSISESSLNEDPQNPWAQNIPALSNSFVTQNPGGQSCSDGNGFSSENQYFNVMNESSLYFQLVPYLYNKISLTFSKVRYPADWKNIDYPKLVSELINFYYSQYSSEFIDLLPRQCHFSLVQLINRWQEELKKQEQSQEDEIMQFVDEEQDTKGKKGFLLTSGKDILTGFTSIFKGSVQKEEAQRVSETLEYSNQSQNSQQKRLTRFAAKLEILSHNLDNIKSLVSVDLTILILQHVKNTFLLLLSLNDSSHLNTETEKKIATTCQEVFTDSVVTLTSAHVKIGFDEAIHRLKVYNPIDQGSQIAVEPLKMFVELVNNADLVNEMLKIFYQEELIDKNLVISKEKNKKDFLMVNNCEKSMSKLETLLDTYVADGLNTGIEVLMNEVSYITMVELDEEIYSIKNEQDLLRKHLDPGVPTRFAQKTIQVLRVHVNMLTGSIDKSIVDVFRQEIGERFVNDLVKLINKKLTISTIGAMFLINDLNFMYNFFSELKIKPIVNYFIALRQIAQLYLIDSENSNEIGKLVVRIGKDNGMFTQEEVYEFVTRRADWEKIKKHVDKIIYGLQLQDCIIM</sequence>
<dbReference type="GO" id="GO:0000145">
    <property type="term" value="C:exocyst"/>
    <property type="evidence" value="ECO:0007669"/>
    <property type="project" value="TreeGrafter"/>
</dbReference>
<protein>
    <submittedName>
        <fullName evidence="2">BA75_04444T0</fullName>
    </submittedName>
</protein>
<accession>A0A1B2JH23</accession>
<dbReference type="InterPro" id="IPR048627">
    <property type="entry name" value="Sec10_HB"/>
</dbReference>
<dbReference type="EMBL" id="CP014587">
    <property type="protein sequence ID" value="ANZ77292.1"/>
    <property type="molecule type" value="Genomic_DNA"/>
</dbReference>
<reference evidence="2 3" key="1">
    <citation type="submission" date="2016-02" db="EMBL/GenBank/DDBJ databases">
        <title>Comparative genomic and transcriptomic foundation for Pichia pastoris.</title>
        <authorList>
            <person name="Love K.R."/>
            <person name="Shah K.A."/>
            <person name="Whittaker C.A."/>
            <person name="Wu J."/>
            <person name="Bartlett M.C."/>
            <person name="Ma D."/>
            <person name="Leeson R.L."/>
            <person name="Priest M."/>
            <person name="Young S.K."/>
            <person name="Love J.C."/>
        </authorList>
    </citation>
    <scope>NUCLEOTIDE SEQUENCE [LARGE SCALE GENOMIC DNA]</scope>
    <source>
        <strain evidence="2 3">ATCC 28485</strain>
    </source>
</reference>
<gene>
    <name evidence="2" type="primary">RCY1</name>
    <name evidence="2" type="ORF">ATY40_BA7504444</name>
</gene>
<evidence type="ECO:0000259" key="1">
    <source>
        <dbReference type="Pfam" id="PF07393"/>
    </source>
</evidence>
<dbReference type="GO" id="GO:0006893">
    <property type="term" value="P:Golgi to plasma membrane transport"/>
    <property type="evidence" value="ECO:0007669"/>
    <property type="project" value="TreeGrafter"/>
</dbReference>
<dbReference type="PANTHER" id="PTHR12100">
    <property type="entry name" value="SEC10"/>
    <property type="match status" value="1"/>
</dbReference>
<evidence type="ECO:0000313" key="3">
    <source>
        <dbReference type="Proteomes" id="UP000094565"/>
    </source>
</evidence>
<name>A0A1B2JH23_PICPA</name>
<dbReference type="Proteomes" id="UP000094565">
    <property type="component" value="Chromosome 4"/>
</dbReference>
<dbReference type="PANTHER" id="PTHR12100:SF1">
    <property type="entry name" value="RECYCLIN-1"/>
    <property type="match status" value="1"/>
</dbReference>
<dbReference type="AlphaFoldDB" id="A0A1B2JH23"/>
<dbReference type="Pfam" id="PF07393">
    <property type="entry name" value="Sec10_HB"/>
    <property type="match status" value="1"/>
</dbReference>
<organism evidence="2 3">
    <name type="scientific">Komagataella pastoris</name>
    <name type="common">Yeast</name>
    <name type="synonym">Pichia pastoris</name>
    <dbReference type="NCBI Taxonomy" id="4922"/>
    <lineage>
        <taxon>Eukaryota</taxon>
        <taxon>Fungi</taxon>
        <taxon>Dikarya</taxon>
        <taxon>Ascomycota</taxon>
        <taxon>Saccharomycotina</taxon>
        <taxon>Pichiomycetes</taxon>
        <taxon>Pichiales</taxon>
        <taxon>Pichiaceae</taxon>
        <taxon>Komagataella</taxon>
    </lineage>
</organism>
<dbReference type="OrthoDB" id="5554140at2759"/>
<dbReference type="GO" id="GO:0006887">
    <property type="term" value="P:exocytosis"/>
    <property type="evidence" value="ECO:0007669"/>
    <property type="project" value="TreeGrafter"/>
</dbReference>